<reference evidence="2" key="2">
    <citation type="submission" date="2013-04" db="UniProtKB">
        <authorList>
            <consortium name="EnsemblPlants"/>
        </authorList>
    </citation>
    <scope>IDENTIFICATION</scope>
</reference>
<dbReference type="EnsemblPlants" id="OB01G52330.1">
    <property type="protein sequence ID" value="OB01G52330.1"/>
    <property type="gene ID" value="OB01G52330"/>
</dbReference>
<sequence length="63" mass="7308">MLSTVAPYTALRPDVYRALIQALDVELRLIPRMPSSWPFERGFDASRRRWGGRAWGLRCRTST</sequence>
<feature type="domain" description="Xylanase inhibitor C-terminal" evidence="1">
    <location>
        <begin position="1"/>
        <end position="47"/>
    </location>
</feature>
<dbReference type="Gene3D" id="2.40.70.10">
    <property type="entry name" value="Acid Proteases"/>
    <property type="match status" value="1"/>
</dbReference>
<organism evidence="2">
    <name type="scientific">Oryza brachyantha</name>
    <name type="common">malo sina</name>
    <dbReference type="NCBI Taxonomy" id="4533"/>
    <lineage>
        <taxon>Eukaryota</taxon>
        <taxon>Viridiplantae</taxon>
        <taxon>Streptophyta</taxon>
        <taxon>Embryophyta</taxon>
        <taxon>Tracheophyta</taxon>
        <taxon>Spermatophyta</taxon>
        <taxon>Magnoliopsida</taxon>
        <taxon>Liliopsida</taxon>
        <taxon>Poales</taxon>
        <taxon>Poaceae</taxon>
        <taxon>BOP clade</taxon>
        <taxon>Oryzoideae</taxon>
        <taxon>Oryzeae</taxon>
        <taxon>Oryzinae</taxon>
        <taxon>Oryza</taxon>
    </lineage>
</organism>
<reference evidence="2" key="1">
    <citation type="journal article" date="2013" name="Nat. Commun.">
        <title>Whole-genome sequencing of Oryza brachyantha reveals mechanisms underlying Oryza genome evolution.</title>
        <authorList>
            <person name="Chen J."/>
            <person name="Huang Q."/>
            <person name="Gao D."/>
            <person name="Wang J."/>
            <person name="Lang Y."/>
            <person name="Liu T."/>
            <person name="Li B."/>
            <person name="Bai Z."/>
            <person name="Luis Goicoechea J."/>
            <person name="Liang C."/>
            <person name="Chen C."/>
            <person name="Zhang W."/>
            <person name="Sun S."/>
            <person name="Liao Y."/>
            <person name="Zhang X."/>
            <person name="Yang L."/>
            <person name="Song C."/>
            <person name="Wang M."/>
            <person name="Shi J."/>
            <person name="Liu G."/>
            <person name="Liu J."/>
            <person name="Zhou H."/>
            <person name="Zhou W."/>
            <person name="Yu Q."/>
            <person name="An N."/>
            <person name="Chen Y."/>
            <person name="Cai Q."/>
            <person name="Wang B."/>
            <person name="Liu B."/>
            <person name="Min J."/>
            <person name="Huang Y."/>
            <person name="Wu H."/>
            <person name="Li Z."/>
            <person name="Zhang Y."/>
            <person name="Yin Y."/>
            <person name="Song W."/>
            <person name="Jiang J."/>
            <person name="Jackson S.A."/>
            <person name="Wing R.A."/>
            <person name="Wang J."/>
            <person name="Chen M."/>
        </authorList>
    </citation>
    <scope>NUCLEOTIDE SEQUENCE [LARGE SCALE GENOMIC DNA]</scope>
    <source>
        <strain evidence="2">cv. IRGC 101232</strain>
    </source>
</reference>
<dbReference type="Proteomes" id="UP000006038">
    <property type="component" value="Chromosome 1"/>
</dbReference>
<name>J3L7M7_ORYBR</name>
<proteinExistence type="predicted"/>
<protein>
    <recommendedName>
        <fullName evidence="1">Xylanase inhibitor C-terminal domain-containing protein</fullName>
    </recommendedName>
</protein>
<evidence type="ECO:0000313" key="3">
    <source>
        <dbReference type="Proteomes" id="UP000006038"/>
    </source>
</evidence>
<dbReference type="InterPro" id="IPR032799">
    <property type="entry name" value="TAXi_C"/>
</dbReference>
<evidence type="ECO:0000259" key="1">
    <source>
        <dbReference type="Pfam" id="PF14541"/>
    </source>
</evidence>
<dbReference type="AlphaFoldDB" id="J3L7M7"/>
<dbReference type="InterPro" id="IPR021109">
    <property type="entry name" value="Peptidase_aspartic_dom_sf"/>
</dbReference>
<dbReference type="Pfam" id="PF14541">
    <property type="entry name" value="TAXi_C"/>
    <property type="match status" value="1"/>
</dbReference>
<dbReference type="Gramene" id="OB01G52330.1">
    <property type="protein sequence ID" value="OB01G52330.1"/>
    <property type="gene ID" value="OB01G52330"/>
</dbReference>
<keyword evidence="3" id="KW-1185">Reference proteome</keyword>
<dbReference type="HOGENOM" id="CLU_2889377_0_0_1"/>
<accession>J3L7M7</accession>
<evidence type="ECO:0000313" key="2">
    <source>
        <dbReference type="EnsemblPlants" id="OB01G52330.1"/>
    </source>
</evidence>